<gene>
    <name evidence="1" type="ORF">ERS852394_02020</name>
</gene>
<dbReference type="GeneID" id="79804172"/>
<reference evidence="1 2" key="1">
    <citation type="submission" date="2015-09" db="EMBL/GenBank/DDBJ databases">
        <authorList>
            <consortium name="Pathogen Informatics"/>
        </authorList>
    </citation>
    <scope>NUCLEOTIDE SEQUENCE [LARGE SCALE GENOMIC DNA]</scope>
    <source>
        <strain evidence="1 2">2789STDY5608837</strain>
    </source>
</reference>
<dbReference type="RefSeq" id="WP_005424642.1">
    <property type="nucleotide sequence ID" value="NZ_CYZD01000009.1"/>
</dbReference>
<dbReference type="Proteomes" id="UP000095409">
    <property type="component" value="Unassembled WGS sequence"/>
</dbReference>
<dbReference type="EMBL" id="CYZD01000009">
    <property type="protein sequence ID" value="CUO35980.1"/>
    <property type="molecule type" value="Genomic_DNA"/>
</dbReference>
<accession>A0A174EJ50</accession>
<protein>
    <submittedName>
        <fullName evidence="1">Uncharacterized protein</fullName>
    </submittedName>
</protein>
<proteinExistence type="predicted"/>
<sequence length="50" mass="5724">MNEQLLKMNGLSVEILNALSFESHLGISLKKNLHYFDKDLLIAELMTMTD</sequence>
<organism evidence="1 2">
    <name type="scientific">Blautia obeum</name>
    <dbReference type="NCBI Taxonomy" id="40520"/>
    <lineage>
        <taxon>Bacteria</taxon>
        <taxon>Bacillati</taxon>
        <taxon>Bacillota</taxon>
        <taxon>Clostridia</taxon>
        <taxon>Lachnospirales</taxon>
        <taxon>Lachnospiraceae</taxon>
        <taxon>Blautia</taxon>
    </lineage>
</organism>
<evidence type="ECO:0000313" key="1">
    <source>
        <dbReference type="EMBL" id="CUO35980.1"/>
    </source>
</evidence>
<name>A0A174EJ50_9FIRM</name>
<evidence type="ECO:0000313" key="2">
    <source>
        <dbReference type="Proteomes" id="UP000095409"/>
    </source>
</evidence>
<dbReference type="AlphaFoldDB" id="A0A174EJ50"/>